<sequence length="361" mass="42296">MRIKILDLGLMFVTACLCYVGLRIVLCGQVTKRSFNRERVQEKNTNSRTGRNLNEVTGTNQSPLIPNNHGIEFLIYPNIEYSRKHYTTVNDATCKDRDPSWAMVTFVKSAARNIEHRKLLRRTWASLGKIDQSNFYTVFVIGKPNGSLQDTIQEEIRLHRDILQMSTPEDYQFIGMKTLAGMKWAAENLPPNFYYSTSDDDMWIDMLKVKEWIDEFRTQAKKGDWPEFPIICTYKWWNGSLEPIRTPTDKNYVSKEQYPWPYWPAFCFGGMYTTSVSVIKQLWELSTISRPLLYNADDVWITGLLRHKIGMPDEMLIRPKEHAAKHYRGFASRGATVKYEVNFIEWKDALKQLQNRSLCRW</sequence>
<keyword evidence="7" id="KW-1133">Transmembrane helix</keyword>
<dbReference type="Pfam" id="PF01762">
    <property type="entry name" value="Galactosyl_T"/>
    <property type="match status" value="1"/>
</dbReference>
<keyword evidence="6" id="KW-0735">Signal-anchor</keyword>
<dbReference type="EC" id="2.4.1.-" evidence="10"/>
<dbReference type="PANTHER" id="PTHR11214">
    <property type="entry name" value="BETA-1,3-N-ACETYLGLUCOSAMINYLTRANSFERASE"/>
    <property type="match status" value="1"/>
</dbReference>
<dbReference type="Proteomes" id="UP001642483">
    <property type="component" value="Unassembled WGS sequence"/>
</dbReference>
<protein>
    <recommendedName>
        <fullName evidence="10">Hexosyltransferase</fullName>
        <ecNumber evidence="10">2.4.1.-</ecNumber>
    </recommendedName>
</protein>
<dbReference type="Gene3D" id="3.90.550.50">
    <property type="match status" value="1"/>
</dbReference>
<comment type="caution">
    <text evidence="12">The sequence shown here is derived from an EMBL/GenBank/DDBJ whole genome shotgun (WGS) entry which is preliminary data.</text>
</comment>
<comment type="similarity">
    <text evidence="2 10">Belongs to the glycosyltransferase 31 family.</text>
</comment>
<evidence type="ECO:0000256" key="4">
    <source>
        <dbReference type="ARBA" id="ARBA00022679"/>
    </source>
</evidence>
<evidence type="ECO:0000256" key="9">
    <source>
        <dbReference type="ARBA" id="ARBA00023136"/>
    </source>
</evidence>
<dbReference type="PANTHER" id="PTHR11214:SF283">
    <property type="entry name" value="N-ACETYLLACTOSAMINIDE BETA-1,3-N-ACETYLGLUCOSAMINYLTRANSFERASE 4-LIKE"/>
    <property type="match status" value="1"/>
</dbReference>
<comment type="subcellular location">
    <subcellularLocation>
        <location evidence="1 10">Golgi apparatus membrane</location>
        <topology evidence="1 10">Single-pass type II membrane protein</topology>
    </subcellularLocation>
</comment>
<evidence type="ECO:0000256" key="10">
    <source>
        <dbReference type="RuleBase" id="RU363063"/>
    </source>
</evidence>
<evidence type="ECO:0000256" key="8">
    <source>
        <dbReference type="ARBA" id="ARBA00023034"/>
    </source>
</evidence>
<dbReference type="InterPro" id="IPR002659">
    <property type="entry name" value="Glyco_trans_31"/>
</dbReference>
<name>A0ABP0FJI7_CLALP</name>
<proteinExistence type="inferred from homology"/>
<evidence type="ECO:0000313" key="12">
    <source>
        <dbReference type="EMBL" id="CAK8679812.1"/>
    </source>
</evidence>
<keyword evidence="4" id="KW-0808">Transferase</keyword>
<keyword evidence="9" id="KW-0472">Membrane</keyword>
<dbReference type="EMBL" id="CAWYQH010000068">
    <property type="protein sequence ID" value="CAK8679812.1"/>
    <property type="molecule type" value="Genomic_DNA"/>
</dbReference>
<evidence type="ECO:0000256" key="6">
    <source>
        <dbReference type="ARBA" id="ARBA00022968"/>
    </source>
</evidence>
<evidence type="ECO:0000256" key="1">
    <source>
        <dbReference type="ARBA" id="ARBA00004323"/>
    </source>
</evidence>
<evidence type="ECO:0000256" key="7">
    <source>
        <dbReference type="ARBA" id="ARBA00022989"/>
    </source>
</evidence>
<feature type="region of interest" description="Disordered" evidence="11">
    <location>
        <begin position="39"/>
        <end position="61"/>
    </location>
</feature>
<evidence type="ECO:0000256" key="11">
    <source>
        <dbReference type="SAM" id="MobiDB-lite"/>
    </source>
</evidence>
<organism evidence="12 13">
    <name type="scientific">Clavelina lepadiformis</name>
    <name type="common">Light-bulb sea squirt</name>
    <name type="synonym">Ascidia lepadiformis</name>
    <dbReference type="NCBI Taxonomy" id="159417"/>
    <lineage>
        <taxon>Eukaryota</taxon>
        <taxon>Metazoa</taxon>
        <taxon>Chordata</taxon>
        <taxon>Tunicata</taxon>
        <taxon>Ascidiacea</taxon>
        <taxon>Aplousobranchia</taxon>
        <taxon>Clavelinidae</taxon>
        <taxon>Clavelina</taxon>
    </lineage>
</organism>
<keyword evidence="8 10" id="KW-0333">Golgi apparatus</keyword>
<keyword evidence="3 10" id="KW-0328">Glycosyltransferase</keyword>
<reference evidence="12 13" key="1">
    <citation type="submission" date="2024-02" db="EMBL/GenBank/DDBJ databases">
        <authorList>
            <person name="Daric V."/>
            <person name="Darras S."/>
        </authorList>
    </citation>
    <scope>NUCLEOTIDE SEQUENCE [LARGE SCALE GENOMIC DNA]</scope>
</reference>
<evidence type="ECO:0000256" key="3">
    <source>
        <dbReference type="ARBA" id="ARBA00022676"/>
    </source>
</evidence>
<keyword evidence="5" id="KW-0812">Transmembrane</keyword>
<accession>A0ABP0FJI7</accession>
<keyword evidence="13" id="KW-1185">Reference proteome</keyword>
<feature type="compositionally biased region" description="Polar residues" evidence="11">
    <location>
        <begin position="43"/>
        <end position="61"/>
    </location>
</feature>
<evidence type="ECO:0000313" key="13">
    <source>
        <dbReference type="Proteomes" id="UP001642483"/>
    </source>
</evidence>
<evidence type="ECO:0000256" key="5">
    <source>
        <dbReference type="ARBA" id="ARBA00022692"/>
    </source>
</evidence>
<gene>
    <name evidence="12" type="ORF">CVLEPA_LOCUS10064</name>
</gene>
<evidence type="ECO:0000256" key="2">
    <source>
        <dbReference type="ARBA" id="ARBA00008661"/>
    </source>
</evidence>